<dbReference type="KEGG" id="ssck:SPSK_09151"/>
<reference evidence="3 4" key="2">
    <citation type="journal article" date="2015" name="Eukaryot. Cell">
        <title>Asexual propagation of a virulent clone complex in a human and feline outbreak of sporotrichosis.</title>
        <authorList>
            <person name="Teixeira Mde M."/>
            <person name="Rodrigues A.M."/>
            <person name="Tsui C.K."/>
            <person name="de Almeida L.G."/>
            <person name="Van Diepeningen A.D."/>
            <person name="van den Ende B.G."/>
            <person name="Fernandes G.F."/>
            <person name="Kano R."/>
            <person name="Hamelin R.C."/>
            <person name="Lopes-Bezerra L.M."/>
            <person name="Vasconcelos A.T."/>
            <person name="de Hoog S."/>
            <person name="de Camargo Z.P."/>
            <person name="Felipe M.S."/>
        </authorList>
    </citation>
    <scope>NUCLEOTIDE SEQUENCE [LARGE SCALE GENOMIC DNA]</scope>
    <source>
        <strain evidence="3 4">1099-18</strain>
    </source>
</reference>
<evidence type="ECO:0000313" key="4">
    <source>
        <dbReference type="Proteomes" id="UP000033710"/>
    </source>
</evidence>
<feature type="compositionally biased region" description="Basic and acidic residues" evidence="1">
    <location>
        <begin position="296"/>
        <end position="307"/>
    </location>
</feature>
<keyword evidence="2" id="KW-0812">Transmembrane</keyword>
<proteinExistence type="predicted"/>
<feature type="compositionally biased region" description="Low complexity" evidence="1">
    <location>
        <begin position="353"/>
        <end position="363"/>
    </location>
</feature>
<feature type="region of interest" description="Disordered" evidence="1">
    <location>
        <begin position="151"/>
        <end position="198"/>
    </location>
</feature>
<dbReference type="EMBL" id="AXCR01000007">
    <property type="protein sequence ID" value="KJR84245.1"/>
    <property type="molecule type" value="Genomic_DNA"/>
</dbReference>
<feature type="transmembrane region" description="Helical" evidence="2">
    <location>
        <begin position="21"/>
        <end position="43"/>
    </location>
</feature>
<feature type="compositionally biased region" description="Gly residues" evidence="1">
    <location>
        <begin position="280"/>
        <end position="295"/>
    </location>
</feature>
<evidence type="ECO:0000313" key="3">
    <source>
        <dbReference type="EMBL" id="KJR84245.1"/>
    </source>
</evidence>
<dbReference type="RefSeq" id="XP_016586921.1">
    <property type="nucleotide sequence ID" value="XM_016735730.1"/>
</dbReference>
<protein>
    <submittedName>
        <fullName evidence="3">Uncharacterized protein</fullName>
    </submittedName>
</protein>
<evidence type="ECO:0000256" key="2">
    <source>
        <dbReference type="SAM" id="Phobius"/>
    </source>
</evidence>
<dbReference type="AlphaFoldDB" id="A0A0F2M611"/>
<dbReference type="GeneID" id="27671007"/>
<feature type="compositionally biased region" description="Acidic residues" evidence="1">
    <location>
        <begin position="315"/>
        <end position="325"/>
    </location>
</feature>
<feature type="compositionally biased region" description="Pro residues" evidence="1">
    <location>
        <begin position="119"/>
        <end position="133"/>
    </location>
</feature>
<feature type="region of interest" description="Disordered" evidence="1">
    <location>
        <begin position="419"/>
        <end position="464"/>
    </location>
</feature>
<sequence>MTHFSLCGRKSNRTLITLLTVPLWSLRGFGLAVFGFFGLGLSWSCGLRLGRACYVWHPSLLPLRCRRLVATSILASQLGYCDHTRLAPSSDIAAPCLGYTVQFRAYTDPLNASNSLLPPAIPPPPPPPPPLNVPPSRARQLLAARLAMNKRNAEAAGAQENGNEREQGSSNSGSGIASGDGSGGNNSNNSNDDGDISLGAASKSLTAMLDSGGERLRNPFADDEDDDVDADEDADEDEDDDDNDDEDAGLNGGDVGRVGLGWNRGGWWRSMVSRADKGGRSGQAGAGGSSSSGAGGHEKFGDGRDSSSDGGNSSGDDDNDDEEFGDFAMPETTMPAEGAAAKASNNDDDDDNGAGTTAETTAEGSDRETTLFKPLALHPGHSPSGSGSGSGSGSTGNNHSTASAGGSLWRLGFLGTNAATTGSTAASTDTSTSDTNNAKAKAPAASASRTNDDELEVLGDDGHRVARVTEAAHRRSLEDPDEDEVVV</sequence>
<gene>
    <name evidence="3" type="ORF">SPSK_09151</name>
</gene>
<feature type="region of interest" description="Disordered" evidence="1">
    <location>
        <begin position="213"/>
        <end position="406"/>
    </location>
</feature>
<dbReference type="Proteomes" id="UP000033710">
    <property type="component" value="Unassembled WGS sequence"/>
</dbReference>
<reference evidence="3 4" key="1">
    <citation type="journal article" date="2014" name="BMC Genomics">
        <title>Comparative genomics of the major fungal agents of human and animal Sporotrichosis: Sporothrix schenckii and Sporothrix brasiliensis.</title>
        <authorList>
            <person name="Teixeira M.M."/>
            <person name="de Almeida L.G."/>
            <person name="Kubitschek-Barreira P."/>
            <person name="Alves F.L."/>
            <person name="Kioshima E.S."/>
            <person name="Abadio A.K."/>
            <person name="Fernandes L."/>
            <person name="Derengowski L.S."/>
            <person name="Ferreira K.S."/>
            <person name="Souza R.C."/>
            <person name="Ruiz J.C."/>
            <person name="de Andrade N.C."/>
            <person name="Paes H.C."/>
            <person name="Nicola A.M."/>
            <person name="Albuquerque P."/>
            <person name="Gerber A.L."/>
            <person name="Martins V.P."/>
            <person name="Peconick L.D."/>
            <person name="Neto A.V."/>
            <person name="Chaucanez C.B."/>
            <person name="Silva P.A."/>
            <person name="Cunha O.L."/>
            <person name="de Oliveira F.F."/>
            <person name="dos Santos T.C."/>
            <person name="Barros A.L."/>
            <person name="Soares M.A."/>
            <person name="de Oliveira L.M."/>
            <person name="Marini M.M."/>
            <person name="Villalobos-Duno H."/>
            <person name="Cunha M.M."/>
            <person name="de Hoog S."/>
            <person name="da Silveira J.F."/>
            <person name="Henrissat B."/>
            <person name="Nino-Vega G.A."/>
            <person name="Cisalpino P.S."/>
            <person name="Mora-Montes H.M."/>
            <person name="Almeida S.R."/>
            <person name="Stajich J.E."/>
            <person name="Lopes-Bezerra L.M."/>
            <person name="Vasconcelos A.T."/>
            <person name="Felipe M.S."/>
        </authorList>
    </citation>
    <scope>NUCLEOTIDE SEQUENCE [LARGE SCALE GENOMIC DNA]</scope>
    <source>
        <strain evidence="3 4">1099-18</strain>
    </source>
</reference>
<feature type="compositionally biased region" description="Acidic residues" evidence="1">
    <location>
        <begin position="221"/>
        <end position="248"/>
    </location>
</feature>
<keyword evidence="2" id="KW-1133">Transmembrane helix</keyword>
<organism evidence="3 4">
    <name type="scientific">Sporothrix schenckii 1099-18</name>
    <dbReference type="NCBI Taxonomy" id="1397361"/>
    <lineage>
        <taxon>Eukaryota</taxon>
        <taxon>Fungi</taxon>
        <taxon>Dikarya</taxon>
        <taxon>Ascomycota</taxon>
        <taxon>Pezizomycotina</taxon>
        <taxon>Sordariomycetes</taxon>
        <taxon>Sordariomycetidae</taxon>
        <taxon>Ophiostomatales</taxon>
        <taxon>Ophiostomataceae</taxon>
        <taxon>Sporothrix</taxon>
    </lineage>
</organism>
<feature type="compositionally biased region" description="Low complexity" evidence="1">
    <location>
        <begin position="185"/>
        <end position="198"/>
    </location>
</feature>
<evidence type="ECO:0000256" key="1">
    <source>
        <dbReference type="SAM" id="MobiDB-lite"/>
    </source>
</evidence>
<dbReference type="VEuPathDB" id="FungiDB:SPSK_09151"/>
<name>A0A0F2M611_SPOSC</name>
<accession>A0A0F2M611</accession>
<comment type="caution">
    <text evidence="3">The sequence shown here is derived from an EMBL/GenBank/DDBJ whole genome shotgun (WGS) entry which is preliminary data.</text>
</comment>
<dbReference type="OrthoDB" id="10684618at2759"/>
<feature type="compositionally biased region" description="Gly residues" evidence="1">
    <location>
        <begin position="250"/>
        <end position="264"/>
    </location>
</feature>
<feature type="compositionally biased region" description="Low complexity" evidence="1">
    <location>
        <begin position="419"/>
        <end position="448"/>
    </location>
</feature>
<keyword evidence="2" id="KW-0472">Membrane</keyword>
<feature type="region of interest" description="Disordered" evidence="1">
    <location>
        <begin position="116"/>
        <end position="136"/>
    </location>
</feature>